<evidence type="ECO:0000256" key="1">
    <source>
        <dbReference type="SAM" id="MobiDB-lite"/>
    </source>
</evidence>
<gene>
    <name evidence="2" type="ORF">MF672_033570</name>
</gene>
<dbReference type="RefSeq" id="WP_247815542.1">
    <property type="nucleotide sequence ID" value="NZ_JAKRKC020000002.1"/>
</dbReference>
<dbReference type="Proteomes" id="UP001317259">
    <property type="component" value="Unassembled WGS sequence"/>
</dbReference>
<evidence type="ECO:0000313" key="3">
    <source>
        <dbReference type="Proteomes" id="UP001317259"/>
    </source>
</evidence>
<name>A0ABT0G275_9ACTN</name>
<feature type="compositionally biased region" description="Low complexity" evidence="1">
    <location>
        <begin position="159"/>
        <end position="176"/>
    </location>
</feature>
<proteinExistence type="predicted"/>
<protein>
    <submittedName>
        <fullName evidence="2">Uncharacterized protein</fullName>
    </submittedName>
</protein>
<sequence length="217" mass="22915">MAEQPSGEDGLDLAGVRTWDDLLQRLRMLHAAADRPSTRDLQRWARRHHKPPLAPASQSEVLTGKKRPSKAFLLTFAEGCGVTGPGLRAWEDAWTRVVYLESAAAPGPRQPAAETTWASGTVPAAGRGRRPLLVAAAVTVVVAGAAAVALVVQPWRGEAAEPAGAAPPAGTAAATTPAPPRRPPRPPRSPRPARLPPSRPPRSPPPRRRPSPPPARS</sequence>
<dbReference type="EMBL" id="JAKRKC020000002">
    <property type="protein sequence ID" value="MCK2218689.1"/>
    <property type="molecule type" value="Genomic_DNA"/>
</dbReference>
<keyword evidence="3" id="KW-1185">Reference proteome</keyword>
<feature type="region of interest" description="Disordered" evidence="1">
    <location>
        <begin position="37"/>
        <end position="61"/>
    </location>
</feature>
<feature type="region of interest" description="Disordered" evidence="1">
    <location>
        <begin position="159"/>
        <end position="217"/>
    </location>
</feature>
<organism evidence="2 3">
    <name type="scientific">Actinomadura luzonensis</name>
    <dbReference type="NCBI Taxonomy" id="2805427"/>
    <lineage>
        <taxon>Bacteria</taxon>
        <taxon>Bacillati</taxon>
        <taxon>Actinomycetota</taxon>
        <taxon>Actinomycetes</taxon>
        <taxon>Streptosporangiales</taxon>
        <taxon>Thermomonosporaceae</taxon>
        <taxon>Actinomadura</taxon>
    </lineage>
</organism>
<evidence type="ECO:0000313" key="2">
    <source>
        <dbReference type="EMBL" id="MCK2218689.1"/>
    </source>
</evidence>
<reference evidence="2 3" key="1">
    <citation type="submission" date="2022-04" db="EMBL/GenBank/DDBJ databases">
        <title>Genome draft of Actinomadura sp. ATCC 31491.</title>
        <authorList>
            <person name="Shi X."/>
            <person name="Du Y."/>
        </authorList>
    </citation>
    <scope>NUCLEOTIDE SEQUENCE [LARGE SCALE GENOMIC DNA]</scope>
    <source>
        <strain evidence="2 3">ATCC 31491</strain>
    </source>
</reference>
<feature type="compositionally biased region" description="Pro residues" evidence="1">
    <location>
        <begin position="177"/>
        <end position="204"/>
    </location>
</feature>
<comment type="caution">
    <text evidence="2">The sequence shown here is derived from an EMBL/GenBank/DDBJ whole genome shotgun (WGS) entry which is preliminary data.</text>
</comment>
<accession>A0ABT0G275</accession>